<keyword evidence="3" id="KW-0812">Transmembrane</keyword>
<feature type="transmembrane region" description="Helical" evidence="3">
    <location>
        <begin position="671"/>
        <end position="691"/>
    </location>
</feature>
<keyword evidence="3" id="KW-1133">Transmembrane helix</keyword>
<name>A0A7S2PAC5_9STRA</name>
<reference evidence="4" key="1">
    <citation type="submission" date="2021-01" db="EMBL/GenBank/DDBJ databases">
        <authorList>
            <person name="Corre E."/>
            <person name="Pelletier E."/>
            <person name="Niang G."/>
            <person name="Scheremetjew M."/>
            <person name="Finn R."/>
            <person name="Kale V."/>
            <person name="Holt S."/>
            <person name="Cochrane G."/>
            <person name="Meng A."/>
            <person name="Brown T."/>
            <person name="Cohen L."/>
        </authorList>
    </citation>
    <scope>NUCLEOTIDE SEQUENCE</scope>
    <source>
        <strain evidence="4">SM1012Den-03</strain>
    </source>
</reference>
<dbReference type="InterPro" id="IPR002528">
    <property type="entry name" value="MATE_fam"/>
</dbReference>
<feature type="transmembrane region" description="Helical" evidence="3">
    <location>
        <begin position="412"/>
        <end position="434"/>
    </location>
</feature>
<evidence type="ECO:0000313" key="4">
    <source>
        <dbReference type="EMBL" id="CAD9587627.1"/>
    </source>
</evidence>
<feature type="region of interest" description="Disordered" evidence="2">
    <location>
        <begin position="141"/>
        <end position="163"/>
    </location>
</feature>
<proteinExistence type="inferred from homology"/>
<feature type="transmembrane region" description="Helical" evidence="3">
    <location>
        <begin position="441"/>
        <end position="462"/>
    </location>
</feature>
<dbReference type="GO" id="GO:0015297">
    <property type="term" value="F:antiporter activity"/>
    <property type="evidence" value="ECO:0007669"/>
    <property type="project" value="InterPro"/>
</dbReference>
<dbReference type="PANTHER" id="PTHR11206">
    <property type="entry name" value="MULTIDRUG RESISTANCE PROTEIN"/>
    <property type="match status" value="1"/>
</dbReference>
<dbReference type="AlphaFoldDB" id="A0A7S2PAC5"/>
<feature type="transmembrane region" description="Helical" evidence="3">
    <location>
        <begin position="293"/>
        <end position="322"/>
    </location>
</feature>
<feature type="transmembrane region" description="Helical" evidence="3">
    <location>
        <begin position="697"/>
        <end position="719"/>
    </location>
</feature>
<feature type="transmembrane region" description="Helical" evidence="3">
    <location>
        <begin position="370"/>
        <end position="392"/>
    </location>
</feature>
<feature type="transmembrane region" description="Helical" evidence="3">
    <location>
        <begin position="468"/>
        <end position="490"/>
    </location>
</feature>
<feature type="transmembrane region" description="Helical" evidence="3">
    <location>
        <begin position="637"/>
        <end position="659"/>
    </location>
</feature>
<dbReference type="Pfam" id="PF01554">
    <property type="entry name" value="MatE"/>
    <property type="match status" value="2"/>
</dbReference>
<evidence type="ECO:0000256" key="2">
    <source>
        <dbReference type="SAM" id="MobiDB-lite"/>
    </source>
</evidence>
<accession>A0A7S2PAC5</accession>
<dbReference type="GO" id="GO:0016020">
    <property type="term" value="C:membrane"/>
    <property type="evidence" value="ECO:0007669"/>
    <property type="project" value="InterPro"/>
</dbReference>
<feature type="transmembrane region" description="Helical" evidence="3">
    <location>
        <begin position="328"/>
        <end position="349"/>
    </location>
</feature>
<gene>
    <name evidence="4" type="ORF">SMAR0320_LOCUS5758</name>
</gene>
<feature type="transmembrane region" description="Helical" evidence="3">
    <location>
        <begin position="600"/>
        <end position="617"/>
    </location>
</feature>
<organism evidence="4">
    <name type="scientific">Skeletonema marinoi</name>
    <dbReference type="NCBI Taxonomy" id="267567"/>
    <lineage>
        <taxon>Eukaryota</taxon>
        <taxon>Sar</taxon>
        <taxon>Stramenopiles</taxon>
        <taxon>Ochrophyta</taxon>
        <taxon>Bacillariophyta</taxon>
        <taxon>Coscinodiscophyceae</taxon>
        <taxon>Thalassiosirophycidae</taxon>
        <taxon>Thalassiosirales</taxon>
        <taxon>Skeletonemataceae</taxon>
        <taxon>Skeletonema</taxon>
        <taxon>Skeletonema marinoi-dohrnii complex</taxon>
    </lineage>
</organism>
<protein>
    <submittedName>
        <fullName evidence="4">Uncharacterized protein</fullName>
    </submittedName>
</protein>
<feature type="transmembrane region" description="Helical" evidence="3">
    <location>
        <begin position="54"/>
        <end position="74"/>
    </location>
</feature>
<feature type="region of interest" description="Disordered" evidence="2">
    <location>
        <begin position="735"/>
        <end position="768"/>
    </location>
</feature>
<feature type="compositionally biased region" description="Basic and acidic residues" evidence="2">
    <location>
        <begin position="149"/>
        <end position="163"/>
    </location>
</feature>
<evidence type="ECO:0000256" key="1">
    <source>
        <dbReference type="ARBA" id="ARBA00010199"/>
    </source>
</evidence>
<dbReference type="EMBL" id="HBGZ01008108">
    <property type="protein sequence ID" value="CAD9587627.1"/>
    <property type="molecule type" value="Transcribed_RNA"/>
</dbReference>
<sequence>MYTRVIHTLIGLASLALGTLHRIDIRRHLNIITEDDDDEVVYDNYVATTVDTGWLLFIIASVISVLSVVVLLPLSVRMGRYLSSTHLFCKDKGDSTVVGSDEEPHTYTPSASLEEADHQTLLQKSFAWVLDHLIFKWDKRSSPRRQHHGDRNEAIKRARSKEKRESMLRRIVAEAPYTQHTSTNGNGDGEIELSIRMRALPNANDGDGNQQTGFMRLLQAFISAAIDLVKKRRRRTSQRRRCTGREAIESSASVGAGSVMQMPENNDDQINSFKKQWELFRSIINYDHETKRILGLAIPFTISAVIYTVCDLVVLGFISQYLGTDSMVAYTLVGLTTGITGGFLGGFVEPLSSLGSMAYGAGNYFLVGQYLQLACVIYTLLQIPMFFVWGAYMGDILLLFGFDEKAAEIASTYVWVSMTMDVISGIDWVLYEFLEVCGKEVYANVIACVGAAVELPLVWVALHYYDSTLVFVGLVFLAIQIVFMLINMCICVRMGWLEQYEDGIFRSLAFRNREAVREYLKTAFPLAIGSLLSYAEWEILTVFAAVLGPAEAATWAVLGYVWDVFESTTGALGSAGEVRCSYQLGQGKPQLAKLSSYKSMFMALVVSLVSTSIFYALSNVLPAFLTSDETIQDMLIVLFPLVGLGNVMMSVGMVCWSLIGAQLRYRQATVIATATSLGITVPLGAIFTVALNYDLKGLTFSVVVGYIMTAMIMTTMLLISDWEKLSETIREKVLAEEEKEDDDGDAPANSDKDCGVQDTESQTGSGALAEIDIYRKDTGGLY</sequence>
<keyword evidence="3" id="KW-0472">Membrane</keyword>
<comment type="similarity">
    <text evidence="1">Belongs to the multi antimicrobial extrusion (MATE) (TC 2.A.66.1) family.</text>
</comment>
<dbReference type="GO" id="GO:0042910">
    <property type="term" value="F:xenobiotic transmembrane transporter activity"/>
    <property type="evidence" value="ECO:0007669"/>
    <property type="project" value="InterPro"/>
</dbReference>
<evidence type="ECO:0000256" key="3">
    <source>
        <dbReference type="SAM" id="Phobius"/>
    </source>
</evidence>